<feature type="compositionally biased region" description="Basic and acidic residues" evidence="2">
    <location>
        <begin position="19"/>
        <end position="36"/>
    </location>
</feature>
<evidence type="ECO:0000313" key="5">
    <source>
        <dbReference type="Proteomes" id="UP000030747"/>
    </source>
</evidence>
<sequence length="340" mass="36941">MLWAFSTEKGEQEEEFETWLEKKKEAEEKEREEKQKQQAKLNTPEGGLQRRKNKSDSSSSSSSSSSVMELDEEDAAIVQETKKMGYCYFRRDLTEEEKRLNAQNKPTKIASPTPSPQSAGAAGGEPEKSPEGKSISQWNAKGTTYEEKDVSPWARTRFAERLQEASAECGGSSIASPEALIEVCRKATEAIKDGGLKDETAMKELFKGCLSTKVETTSVGEVSGDAHLAVVRGSRRVFFDMKCSVKFNISCSSGGALGLPPESSALSESLGSYESKGTLTLPDVSSADGSGMSWLQGSSVSLNKAPSPLFKPVVDEALQKYKESIAEKIQAFLDDCKALP</sequence>
<organism evidence="4 5">
    <name type="scientific">Eimeria tenella</name>
    <name type="common">Coccidian parasite</name>
    <dbReference type="NCBI Taxonomy" id="5802"/>
    <lineage>
        <taxon>Eukaryota</taxon>
        <taxon>Sar</taxon>
        <taxon>Alveolata</taxon>
        <taxon>Apicomplexa</taxon>
        <taxon>Conoidasida</taxon>
        <taxon>Coccidia</taxon>
        <taxon>Eucoccidiorida</taxon>
        <taxon>Eimeriorina</taxon>
        <taxon>Eimeriidae</taxon>
        <taxon>Eimeria</taxon>
    </lineage>
</organism>
<dbReference type="EMBL" id="HG675735">
    <property type="protein sequence ID" value="CDJ42773.1"/>
    <property type="molecule type" value="Genomic_DNA"/>
</dbReference>
<dbReference type="Gene3D" id="3.15.10.20">
    <property type="entry name" value="Activator of Hsp90 ATPase Aha1, N-terminal domain"/>
    <property type="match status" value="1"/>
</dbReference>
<dbReference type="InterPro" id="IPR015310">
    <property type="entry name" value="AHSA1-like_N"/>
</dbReference>
<evidence type="ECO:0000313" key="4">
    <source>
        <dbReference type="EMBL" id="CDJ42773.1"/>
    </source>
</evidence>
<keyword evidence="5" id="KW-1185">Reference proteome</keyword>
<dbReference type="OrthoDB" id="354472at2759"/>
<feature type="compositionally biased region" description="Polar residues" evidence="2">
    <location>
        <begin position="101"/>
        <end position="118"/>
    </location>
</feature>
<proteinExistence type="inferred from homology"/>
<dbReference type="GO" id="GO:0006457">
    <property type="term" value="P:protein folding"/>
    <property type="evidence" value="ECO:0007669"/>
    <property type="project" value="TreeGrafter"/>
</dbReference>
<reference evidence="4" key="2">
    <citation type="submission" date="2013-10" db="EMBL/GenBank/DDBJ databases">
        <authorList>
            <person name="Aslett M."/>
        </authorList>
    </citation>
    <scope>NUCLEOTIDE SEQUENCE [LARGE SCALE GENOMIC DNA]</scope>
    <source>
        <strain evidence="4">Houghton</strain>
    </source>
</reference>
<name>U6L0Q0_EIMTE</name>
<dbReference type="RefSeq" id="XP_013233523.1">
    <property type="nucleotide sequence ID" value="XM_013378069.1"/>
</dbReference>
<dbReference type="GO" id="GO:0051087">
    <property type="term" value="F:protein-folding chaperone binding"/>
    <property type="evidence" value="ECO:0007669"/>
    <property type="project" value="InterPro"/>
</dbReference>
<dbReference type="SUPFAM" id="SSF103111">
    <property type="entry name" value="Activator of Hsp90 ATPase, Aha1"/>
    <property type="match status" value="1"/>
</dbReference>
<dbReference type="InterPro" id="IPR036338">
    <property type="entry name" value="Aha1"/>
</dbReference>
<dbReference type="PANTHER" id="PTHR13009:SF22">
    <property type="entry name" value="LD43819P"/>
    <property type="match status" value="1"/>
</dbReference>
<reference evidence="4" key="1">
    <citation type="submission" date="2013-10" db="EMBL/GenBank/DDBJ databases">
        <title>Genomic analysis of the causative agents of coccidiosis in chickens.</title>
        <authorList>
            <person name="Reid A.J."/>
            <person name="Blake D."/>
            <person name="Billington K."/>
            <person name="Browne H."/>
            <person name="Dunn M."/>
            <person name="Hung S."/>
            <person name="Kawahara F."/>
            <person name="Miranda-Saavedra D."/>
            <person name="Mourier T."/>
            <person name="Nagra H."/>
            <person name="Otto T.D."/>
            <person name="Rawlings N."/>
            <person name="Sanchez A."/>
            <person name="Sanders M."/>
            <person name="Subramaniam C."/>
            <person name="Tay Y."/>
            <person name="Dear P."/>
            <person name="Doerig C."/>
            <person name="Gruber A."/>
            <person name="Parkinson J."/>
            <person name="Shirley M."/>
            <person name="Wan K.L."/>
            <person name="Berriman M."/>
            <person name="Tomley F."/>
            <person name="Pain A."/>
        </authorList>
    </citation>
    <scope>NUCLEOTIDE SEQUENCE [LARGE SCALE GENOMIC DNA]</scope>
    <source>
        <strain evidence="4">Houghton</strain>
    </source>
</reference>
<feature type="domain" description="Activator of Hsp90 ATPase AHSA1-like N-terminal" evidence="3">
    <location>
        <begin position="147"/>
        <end position="337"/>
    </location>
</feature>
<dbReference type="GO" id="GO:0001671">
    <property type="term" value="F:ATPase activator activity"/>
    <property type="evidence" value="ECO:0007669"/>
    <property type="project" value="InterPro"/>
</dbReference>
<dbReference type="Pfam" id="PF09229">
    <property type="entry name" value="Aha1_N"/>
    <property type="match status" value="1"/>
</dbReference>
<evidence type="ECO:0000256" key="1">
    <source>
        <dbReference type="ARBA" id="ARBA00006817"/>
    </source>
</evidence>
<feature type="compositionally biased region" description="Low complexity" evidence="2">
    <location>
        <begin position="56"/>
        <end position="66"/>
    </location>
</feature>
<dbReference type="OMA" id="KSISQWN"/>
<feature type="region of interest" description="Disordered" evidence="2">
    <location>
        <begin position="1"/>
        <end position="73"/>
    </location>
</feature>
<dbReference type="VEuPathDB" id="ToxoDB:ETH_00032035"/>
<dbReference type="PANTHER" id="PTHR13009">
    <property type="entry name" value="HEAT SHOCK PROTEIN 90 HSP90 CO-CHAPERONE AHA-1"/>
    <property type="match status" value="1"/>
</dbReference>
<dbReference type="SMART" id="SM01000">
    <property type="entry name" value="Aha1_N"/>
    <property type="match status" value="1"/>
</dbReference>
<comment type="similarity">
    <text evidence="1">Belongs to the AHA1 family.</text>
</comment>
<dbReference type="Proteomes" id="UP000030747">
    <property type="component" value="Unassembled WGS sequence"/>
</dbReference>
<feature type="region of interest" description="Disordered" evidence="2">
    <location>
        <begin position="98"/>
        <end position="149"/>
    </location>
</feature>
<dbReference type="GeneID" id="25255473"/>
<evidence type="ECO:0000256" key="2">
    <source>
        <dbReference type="SAM" id="MobiDB-lite"/>
    </source>
</evidence>
<dbReference type="AlphaFoldDB" id="U6L0Q0"/>
<protein>
    <recommendedName>
        <fullName evidence="3">Activator of Hsp90 ATPase AHSA1-like N-terminal domain-containing protein</fullName>
    </recommendedName>
</protein>
<evidence type="ECO:0000259" key="3">
    <source>
        <dbReference type="SMART" id="SM01000"/>
    </source>
</evidence>
<dbReference type="VEuPathDB" id="ToxoDB:ETH2_1512400"/>
<accession>U6L0Q0</accession>
<dbReference type="GO" id="GO:0005829">
    <property type="term" value="C:cytosol"/>
    <property type="evidence" value="ECO:0007669"/>
    <property type="project" value="TreeGrafter"/>
</dbReference>
<gene>
    <name evidence="4" type="ORF">ETH_00032035</name>
</gene>